<protein>
    <submittedName>
        <fullName evidence="1">Uncharacterized protein</fullName>
    </submittedName>
</protein>
<sequence length="214" mass="24150">MLPYNNSASLNPGRQDAHSRVDDSSHNISGDDKRSINKAFDIPSSFWGPLLQEASGFFSTFEEYSGSGEILVHNTVYRFLIKEPREAANKPYAFNVVAHSNSHTSVRIAEATQVDSAAMKAISFLGFAFLPATFISAIFSTQFFDFSPATETGPQQFVVSDKFWIYWATAIPVTIAALLLWLFWQRRYRNPLRDDWFPKPPASQQGYKEGMEMV</sequence>
<evidence type="ECO:0000313" key="2">
    <source>
        <dbReference type="Proteomes" id="UP001320706"/>
    </source>
</evidence>
<comment type="caution">
    <text evidence="1">The sequence shown here is derived from an EMBL/GenBank/DDBJ whole genome shotgun (WGS) entry which is preliminary data.</text>
</comment>
<name>A0ACC3SAF2_9PEZI</name>
<reference evidence="1" key="1">
    <citation type="submission" date="2024-02" db="EMBL/GenBank/DDBJ databases">
        <title>Metagenome Assembled Genome of Zalaria obscura JY119.</title>
        <authorList>
            <person name="Vighnesh L."/>
            <person name="Jagadeeshwari U."/>
            <person name="Venkata Ramana C."/>
            <person name="Sasikala C."/>
        </authorList>
    </citation>
    <scope>NUCLEOTIDE SEQUENCE</scope>
    <source>
        <strain evidence="1">JY119</strain>
    </source>
</reference>
<dbReference type="Proteomes" id="UP001320706">
    <property type="component" value="Unassembled WGS sequence"/>
</dbReference>
<evidence type="ECO:0000313" key="1">
    <source>
        <dbReference type="EMBL" id="KAK8205558.1"/>
    </source>
</evidence>
<gene>
    <name evidence="1" type="ORF">M8818_004931</name>
</gene>
<proteinExistence type="predicted"/>
<dbReference type="EMBL" id="JAMKPW020000024">
    <property type="protein sequence ID" value="KAK8205558.1"/>
    <property type="molecule type" value="Genomic_DNA"/>
</dbReference>
<accession>A0ACC3SAF2</accession>
<organism evidence="1 2">
    <name type="scientific">Zalaria obscura</name>
    <dbReference type="NCBI Taxonomy" id="2024903"/>
    <lineage>
        <taxon>Eukaryota</taxon>
        <taxon>Fungi</taxon>
        <taxon>Dikarya</taxon>
        <taxon>Ascomycota</taxon>
        <taxon>Pezizomycotina</taxon>
        <taxon>Dothideomycetes</taxon>
        <taxon>Dothideomycetidae</taxon>
        <taxon>Dothideales</taxon>
        <taxon>Zalariaceae</taxon>
        <taxon>Zalaria</taxon>
    </lineage>
</organism>
<keyword evidence="2" id="KW-1185">Reference proteome</keyword>